<reference evidence="2 4" key="2">
    <citation type="submission" date="2016-10" db="EMBL/GenBank/DDBJ databases">
        <authorList>
            <person name="Varghese N."/>
            <person name="Submissions S."/>
        </authorList>
    </citation>
    <scope>NUCLEOTIDE SEQUENCE [LARGE SCALE GENOMIC DNA]</scope>
    <source>
        <strain evidence="2 4">BS2774</strain>
    </source>
</reference>
<accession>A0A1H0TYR3</accession>
<dbReference type="InterPro" id="IPR007446">
    <property type="entry name" value="PilP"/>
</dbReference>
<dbReference type="Pfam" id="PF04350">
    <property type="entry name" value="PilO"/>
    <property type="match status" value="1"/>
</dbReference>
<evidence type="ECO:0000313" key="1">
    <source>
        <dbReference type="EMBL" id="OIN04051.1"/>
    </source>
</evidence>
<keyword evidence="4" id="KW-1185">Reference proteome</keyword>
<dbReference type="InterPro" id="IPR007445">
    <property type="entry name" value="PilO"/>
</dbReference>
<dbReference type="RefSeq" id="WP_071492366.1">
    <property type="nucleotide sequence ID" value="NZ_CP089519.1"/>
</dbReference>
<sequence>MSPLRLNLSALTHNAAKWPLPGKALLGCALASLIFVVGDLVYLSPSRQRLSQVEVREVALQQQVAQKTAMAAPLEARTQQLQLMQAKADELFRALPGKSEMPGLLEDIAHLALANGLVVESVTPLDEQSQPYYHEQPVQVGVAGAYHDLATFLSSLGGLVRIATVHDVVLRRDGKLLRLDLLVKSYWQPGGVGGGQARQGQPFVYEACGLRDPFQRLAVQVDHLPGRPARAPDLARPRAALESLALDQFEMVGTLSRGSQVFALLRAASTVHRLAVGDYVGPDHGRVTAIHERHIELVELFPDGQGAWLERPRTLVLNVNS</sequence>
<dbReference type="PANTHER" id="PTHR39555:SF1">
    <property type="entry name" value="TYPE IV PILUS INNER MEMBRANE COMPONENT PILO"/>
    <property type="match status" value="1"/>
</dbReference>
<reference evidence="1 3" key="1">
    <citation type="submission" date="2016-08" db="EMBL/GenBank/DDBJ databases">
        <title>Draft genome sequence of the type strain of Pseudomonas extremorientalis LMG 19695T isolated from drinking water reservoir.</title>
        <authorList>
            <person name="Tambong J.T."/>
        </authorList>
    </citation>
    <scope>NUCLEOTIDE SEQUENCE [LARGE SCALE GENOMIC DNA]</scope>
    <source>
        <strain evidence="1 3">LMG 19695</strain>
    </source>
</reference>
<gene>
    <name evidence="1" type="ORF">BFN10_27450</name>
    <name evidence="2" type="ORF">SAMN04490184_3952</name>
</gene>
<name>A0A1H0TYR3_9PSED</name>
<dbReference type="Pfam" id="PF04351">
    <property type="entry name" value="PilP"/>
    <property type="match status" value="1"/>
</dbReference>
<evidence type="ECO:0000313" key="3">
    <source>
        <dbReference type="Proteomes" id="UP000181686"/>
    </source>
</evidence>
<evidence type="ECO:0000313" key="2">
    <source>
        <dbReference type="EMBL" id="SDP59031.1"/>
    </source>
</evidence>
<dbReference type="EMBL" id="LT629708">
    <property type="protein sequence ID" value="SDP59031.1"/>
    <property type="molecule type" value="Genomic_DNA"/>
</dbReference>
<dbReference type="AlphaFoldDB" id="A0A1H0TYR3"/>
<dbReference type="Gene3D" id="2.30.30.830">
    <property type="match status" value="1"/>
</dbReference>
<dbReference type="PANTHER" id="PTHR39555">
    <property type="entry name" value="FIMBRIAL ASSEMBLY PROTEIN PILO-LIKE PROTEIN-RELATED"/>
    <property type="match status" value="1"/>
</dbReference>
<dbReference type="Proteomes" id="UP000182654">
    <property type="component" value="Chromosome I"/>
</dbReference>
<protein>
    <submittedName>
        <fullName evidence="1 2">Pilus assembly protein</fullName>
    </submittedName>
</protein>
<dbReference type="Gene3D" id="3.30.70.60">
    <property type="match status" value="1"/>
</dbReference>
<dbReference type="InterPro" id="IPR014717">
    <property type="entry name" value="Transl_elong_EF1B/ribsomal_bS6"/>
</dbReference>
<evidence type="ECO:0000313" key="4">
    <source>
        <dbReference type="Proteomes" id="UP000182654"/>
    </source>
</evidence>
<dbReference type="GO" id="GO:0043683">
    <property type="term" value="P:type IV pilus assembly"/>
    <property type="evidence" value="ECO:0007669"/>
    <property type="project" value="InterPro"/>
</dbReference>
<proteinExistence type="predicted"/>
<dbReference type="Proteomes" id="UP000181686">
    <property type="component" value="Unassembled WGS sequence"/>
</dbReference>
<organism evidence="1 3">
    <name type="scientific">Pseudomonas extremorientalis</name>
    <dbReference type="NCBI Taxonomy" id="169669"/>
    <lineage>
        <taxon>Bacteria</taxon>
        <taxon>Pseudomonadati</taxon>
        <taxon>Pseudomonadota</taxon>
        <taxon>Gammaproteobacteria</taxon>
        <taxon>Pseudomonadales</taxon>
        <taxon>Pseudomonadaceae</taxon>
        <taxon>Pseudomonas</taxon>
    </lineage>
</organism>
<dbReference type="EMBL" id="MDGK01000063">
    <property type="protein sequence ID" value="OIN04051.1"/>
    <property type="molecule type" value="Genomic_DNA"/>
</dbReference>
<dbReference type="GO" id="GO:0043107">
    <property type="term" value="P:type IV pilus-dependent motility"/>
    <property type="evidence" value="ECO:0007669"/>
    <property type="project" value="InterPro"/>
</dbReference>